<evidence type="ECO:0000259" key="1">
    <source>
        <dbReference type="Pfam" id="PF01431"/>
    </source>
</evidence>
<dbReference type="Proteomes" id="UP001233999">
    <property type="component" value="Unassembled WGS sequence"/>
</dbReference>
<reference evidence="2" key="2">
    <citation type="submission" date="2023-05" db="EMBL/GenBank/DDBJ databases">
        <authorList>
            <person name="Fouks B."/>
        </authorList>
    </citation>
    <scope>NUCLEOTIDE SEQUENCE</scope>
    <source>
        <strain evidence="2">Stay&amp;Tobe</strain>
        <tissue evidence="2">Testes</tissue>
    </source>
</reference>
<name>A0AAD7ZWN8_DIPPU</name>
<dbReference type="GO" id="GO:0016485">
    <property type="term" value="P:protein processing"/>
    <property type="evidence" value="ECO:0007669"/>
    <property type="project" value="TreeGrafter"/>
</dbReference>
<dbReference type="Pfam" id="PF01431">
    <property type="entry name" value="Peptidase_M13"/>
    <property type="match status" value="1"/>
</dbReference>
<dbReference type="GO" id="GO:0004222">
    <property type="term" value="F:metalloendopeptidase activity"/>
    <property type="evidence" value="ECO:0007669"/>
    <property type="project" value="InterPro"/>
</dbReference>
<accession>A0AAD7ZWN8</accession>
<sequence length="220" mass="25895">MNYTIGYPDQLMDKDYLNSLYEEDSVVRGNYLQSVFNLYTAETRRALRELDQPTNELRIGSDILTSWKNFDKIGDRRDWWSVNTSADFVARSTCFVDQYSNYLEFEHKLNGRTYLGENIADNGGVRQSYMAYQKHKSRQGPEPKLPGLEQYTHEQLFFISFAHMYCSNYSEDLAKVMLSRDHSPDRYRVIGSLSNMEEFSQVWRCSKQSSMNPEKKCVLW</sequence>
<gene>
    <name evidence="2" type="ORF">L9F63_018802</name>
</gene>
<dbReference type="Gene3D" id="3.40.390.10">
    <property type="entry name" value="Collagenase (Catalytic Domain)"/>
    <property type="match status" value="2"/>
</dbReference>
<dbReference type="InterPro" id="IPR000718">
    <property type="entry name" value="Peptidase_M13"/>
</dbReference>
<reference evidence="2" key="1">
    <citation type="journal article" date="2023" name="IScience">
        <title>Live-bearing cockroach genome reveals convergent evolutionary mechanisms linked to viviparity in insects and beyond.</title>
        <authorList>
            <person name="Fouks B."/>
            <person name="Harrison M.C."/>
            <person name="Mikhailova A.A."/>
            <person name="Marchal E."/>
            <person name="English S."/>
            <person name="Carruthers M."/>
            <person name="Jennings E.C."/>
            <person name="Chiamaka E.L."/>
            <person name="Frigard R.A."/>
            <person name="Pippel M."/>
            <person name="Attardo G.M."/>
            <person name="Benoit J.B."/>
            <person name="Bornberg-Bauer E."/>
            <person name="Tobe S.S."/>
        </authorList>
    </citation>
    <scope>NUCLEOTIDE SEQUENCE</scope>
    <source>
        <strain evidence="2">Stay&amp;Tobe</strain>
    </source>
</reference>
<dbReference type="PANTHER" id="PTHR11733">
    <property type="entry name" value="ZINC METALLOPROTEASE FAMILY M13 NEPRILYSIN-RELATED"/>
    <property type="match status" value="1"/>
</dbReference>
<dbReference type="AlphaFoldDB" id="A0AAD7ZWN8"/>
<evidence type="ECO:0000313" key="3">
    <source>
        <dbReference type="Proteomes" id="UP001233999"/>
    </source>
</evidence>
<evidence type="ECO:0000313" key="2">
    <source>
        <dbReference type="EMBL" id="KAJ9587776.1"/>
    </source>
</evidence>
<protein>
    <recommendedName>
        <fullName evidence="1">Peptidase M13 C-terminal domain-containing protein</fullName>
    </recommendedName>
</protein>
<keyword evidence="3" id="KW-1185">Reference proteome</keyword>
<dbReference type="InterPro" id="IPR024079">
    <property type="entry name" value="MetalloPept_cat_dom_sf"/>
</dbReference>
<dbReference type="InterPro" id="IPR042089">
    <property type="entry name" value="Peptidase_M13_dom_2"/>
</dbReference>
<proteinExistence type="predicted"/>
<feature type="domain" description="Peptidase M13 C-terminal" evidence="1">
    <location>
        <begin position="68"/>
        <end position="217"/>
    </location>
</feature>
<dbReference type="InterPro" id="IPR018497">
    <property type="entry name" value="Peptidase_M13_C"/>
</dbReference>
<comment type="caution">
    <text evidence="2">The sequence shown here is derived from an EMBL/GenBank/DDBJ whole genome shotgun (WGS) entry which is preliminary data.</text>
</comment>
<dbReference type="EMBL" id="JASPKZ010006064">
    <property type="protein sequence ID" value="KAJ9587776.1"/>
    <property type="molecule type" value="Genomic_DNA"/>
</dbReference>
<dbReference type="Gene3D" id="1.10.1380.10">
    <property type="entry name" value="Neutral endopeptidase , domain2"/>
    <property type="match status" value="1"/>
</dbReference>
<dbReference type="PANTHER" id="PTHR11733:SF240">
    <property type="entry name" value="GH14155P-RELATED"/>
    <property type="match status" value="1"/>
</dbReference>
<organism evidence="2 3">
    <name type="scientific">Diploptera punctata</name>
    <name type="common">Pacific beetle cockroach</name>
    <dbReference type="NCBI Taxonomy" id="6984"/>
    <lineage>
        <taxon>Eukaryota</taxon>
        <taxon>Metazoa</taxon>
        <taxon>Ecdysozoa</taxon>
        <taxon>Arthropoda</taxon>
        <taxon>Hexapoda</taxon>
        <taxon>Insecta</taxon>
        <taxon>Pterygota</taxon>
        <taxon>Neoptera</taxon>
        <taxon>Polyneoptera</taxon>
        <taxon>Dictyoptera</taxon>
        <taxon>Blattodea</taxon>
        <taxon>Blaberoidea</taxon>
        <taxon>Blaberidae</taxon>
        <taxon>Diplopterinae</taxon>
        <taxon>Diploptera</taxon>
    </lineage>
</organism>
<dbReference type="GO" id="GO:0005886">
    <property type="term" value="C:plasma membrane"/>
    <property type="evidence" value="ECO:0007669"/>
    <property type="project" value="TreeGrafter"/>
</dbReference>
<dbReference type="SUPFAM" id="SSF55486">
    <property type="entry name" value="Metalloproteases ('zincins'), catalytic domain"/>
    <property type="match status" value="1"/>
</dbReference>
<dbReference type="PROSITE" id="PS51885">
    <property type="entry name" value="NEPRILYSIN"/>
    <property type="match status" value="1"/>
</dbReference>